<dbReference type="PROSITE" id="PS50106">
    <property type="entry name" value="PDZ"/>
    <property type="match status" value="1"/>
</dbReference>
<dbReference type="InterPro" id="IPR001478">
    <property type="entry name" value="PDZ"/>
</dbReference>
<dbReference type="EC" id="3.4.21.-" evidence="3"/>
<proteinExistence type="inferred from homology"/>
<dbReference type="EMBL" id="JAWDIQ010000003">
    <property type="protein sequence ID" value="MDY0410425.1"/>
    <property type="molecule type" value="Genomic_DNA"/>
</dbReference>
<keyword evidence="4" id="KW-1185">Reference proteome</keyword>
<evidence type="ECO:0000313" key="4">
    <source>
        <dbReference type="Proteomes" id="UP001275315"/>
    </source>
</evidence>
<dbReference type="Gene3D" id="2.30.42.10">
    <property type="match status" value="1"/>
</dbReference>
<dbReference type="PANTHER" id="PTHR22939:SF129">
    <property type="entry name" value="SERINE PROTEASE HTRA2, MITOCHONDRIAL"/>
    <property type="match status" value="1"/>
</dbReference>
<keyword evidence="3" id="KW-0378">Hydrolase</keyword>
<sequence>MKIARSEVEGIGFAIPIDAAMPLMEQLETNGEVERPFIGIASAPLSQVPTQYRQQISLPDEVKGGMVIASVEPGSPAEQAGLKQYDVITKINGNDITSILELRKFLYTEASINDTLHIEIYRNGKQHTIDLKLTKKKAD</sequence>
<dbReference type="Proteomes" id="UP001275315">
    <property type="component" value="Unassembled WGS sequence"/>
</dbReference>
<protein>
    <submittedName>
        <fullName evidence="3">S1C family serine protease</fullName>
        <ecNumber evidence="3">3.4.21.-</ecNumber>
    </submittedName>
</protein>
<name>A0ABU5CY59_9BACI</name>
<comment type="similarity">
    <text evidence="1">Belongs to the peptidase S1C family.</text>
</comment>
<dbReference type="GO" id="GO:0006508">
    <property type="term" value="P:proteolysis"/>
    <property type="evidence" value="ECO:0007669"/>
    <property type="project" value="UniProtKB-KW"/>
</dbReference>
<organism evidence="3 4">
    <name type="scientific">Paracerasibacillus soli</name>
    <dbReference type="NCBI Taxonomy" id="480284"/>
    <lineage>
        <taxon>Bacteria</taxon>
        <taxon>Bacillati</taxon>
        <taxon>Bacillota</taxon>
        <taxon>Bacilli</taxon>
        <taxon>Bacillales</taxon>
        <taxon>Bacillaceae</taxon>
        <taxon>Paracerasibacillus</taxon>
    </lineage>
</organism>
<dbReference type="Gene3D" id="2.40.10.10">
    <property type="entry name" value="Trypsin-like serine proteases"/>
    <property type="match status" value="1"/>
</dbReference>
<dbReference type="GO" id="GO:0008233">
    <property type="term" value="F:peptidase activity"/>
    <property type="evidence" value="ECO:0007669"/>
    <property type="project" value="UniProtKB-KW"/>
</dbReference>
<dbReference type="PANTHER" id="PTHR22939">
    <property type="entry name" value="SERINE PROTEASE FAMILY S1C HTRA-RELATED"/>
    <property type="match status" value="1"/>
</dbReference>
<accession>A0ABU5CY59</accession>
<dbReference type="RefSeq" id="WP_320381559.1">
    <property type="nucleotide sequence ID" value="NZ_JAWDIQ010000003.1"/>
</dbReference>
<keyword evidence="3" id="KW-0645">Protease</keyword>
<evidence type="ECO:0000259" key="2">
    <source>
        <dbReference type="PROSITE" id="PS50106"/>
    </source>
</evidence>
<dbReference type="Pfam" id="PF13180">
    <property type="entry name" value="PDZ_2"/>
    <property type="match status" value="1"/>
</dbReference>
<dbReference type="InterPro" id="IPR036034">
    <property type="entry name" value="PDZ_sf"/>
</dbReference>
<evidence type="ECO:0000313" key="3">
    <source>
        <dbReference type="EMBL" id="MDY0410425.1"/>
    </source>
</evidence>
<evidence type="ECO:0000256" key="1">
    <source>
        <dbReference type="ARBA" id="ARBA00010541"/>
    </source>
</evidence>
<dbReference type="CDD" id="cd06781">
    <property type="entry name" value="cpPDZ_BsHtra-like"/>
    <property type="match status" value="1"/>
</dbReference>
<dbReference type="InterPro" id="IPR043504">
    <property type="entry name" value="Peptidase_S1_PA_chymotrypsin"/>
</dbReference>
<reference evidence="3 4" key="1">
    <citation type="submission" date="2023-10" db="EMBL/GenBank/DDBJ databases">
        <title>Virgibacillus soli CC-YMP-6 genome.</title>
        <authorList>
            <person name="Miliotis G."/>
            <person name="Sengupta P."/>
            <person name="Hameed A."/>
            <person name="Chuvochina M."/>
            <person name="Mcdonagh F."/>
            <person name="Simpson A.C."/>
            <person name="Singh N.K."/>
            <person name="Rekha P.D."/>
            <person name="Raman K."/>
            <person name="Hugenholtz P."/>
            <person name="Venkateswaran K."/>
        </authorList>
    </citation>
    <scope>NUCLEOTIDE SEQUENCE [LARGE SCALE GENOMIC DNA]</scope>
    <source>
        <strain evidence="3 4">CC-YMP-6</strain>
    </source>
</reference>
<gene>
    <name evidence="3" type="ORF">RWD45_20095</name>
</gene>
<dbReference type="SMART" id="SM00228">
    <property type="entry name" value="PDZ"/>
    <property type="match status" value="1"/>
</dbReference>
<comment type="caution">
    <text evidence="3">The sequence shown here is derived from an EMBL/GenBank/DDBJ whole genome shotgun (WGS) entry which is preliminary data.</text>
</comment>
<feature type="domain" description="PDZ" evidence="2">
    <location>
        <begin position="65"/>
        <end position="110"/>
    </location>
</feature>
<dbReference type="SUPFAM" id="SSF50156">
    <property type="entry name" value="PDZ domain-like"/>
    <property type="match status" value="1"/>
</dbReference>